<evidence type="ECO:0000313" key="1">
    <source>
        <dbReference type="EMBL" id="KAK9230234.1"/>
    </source>
</evidence>
<dbReference type="PANTHER" id="PTHR31339">
    <property type="entry name" value="PECTIN LYASE-RELATED"/>
    <property type="match status" value="1"/>
</dbReference>
<organism evidence="1 2">
    <name type="scientific">Citrus x changshan-huyou</name>
    <dbReference type="NCBI Taxonomy" id="2935761"/>
    <lineage>
        <taxon>Eukaryota</taxon>
        <taxon>Viridiplantae</taxon>
        <taxon>Streptophyta</taxon>
        <taxon>Embryophyta</taxon>
        <taxon>Tracheophyta</taxon>
        <taxon>Spermatophyta</taxon>
        <taxon>Magnoliopsida</taxon>
        <taxon>eudicotyledons</taxon>
        <taxon>Gunneridae</taxon>
        <taxon>Pentapetalae</taxon>
        <taxon>rosids</taxon>
        <taxon>malvids</taxon>
        <taxon>Sapindales</taxon>
        <taxon>Rutaceae</taxon>
        <taxon>Aurantioideae</taxon>
        <taxon>Citrus</taxon>
    </lineage>
</organism>
<dbReference type="PANTHER" id="PTHR31339:SF4">
    <property type="entry name" value="PECTIN LYASE-LIKE SUPERFAMILY PROTEIN"/>
    <property type="match status" value="1"/>
</dbReference>
<gene>
    <name evidence="1" type="ORF">WN944_023201</name>
</gene>
<accession>A0AAP0R0Z7</accession>
<dbReference type="InterPro" id="IPR051801">
    <property type="entry name" value="GH28_Enzymes"/>
</dbReference>
<dbReference type="EMBL" id="JBCGBO010000001">
    <property type="protein sequence ID" value="KAK9230234.1"/>
    <property type="molecule type" value="Genomic_DNA"/>
</dbReference>
<sequence>MDEWPIIDPLPSYGRGRERLGGRHNSLIYVDHLTNVVITGYNGTIDGQGQMRWYLWWNRTLKHTRGHLVELMNPNSILIISNLTVCNSPFRTIHPVYCRDVIESNPSSGERVLYRRGDAIGVAVGGDGNGTTVVHLDQGGADVLRYRVRVTVIRHLAVLYVPPHRRLRSHILLLRSRRHRRRHGGGHGPGLYLLALFWTSRVAYRAITEQGRSICRAVF</sequence>
<comment type="caution">
    <text evidence="1">The sequence shown here is derived from an EMBL/GenBank/DDBJ whole genome shotgun (WGS) entry which is preliminary data.</text>
</comment>
<protein>
    <submittedName>
        <fullName evidence="1">Uncharacterized protein</fullName>
    </submittedName>
</protein>
<dbReference type="InterPro" id="IPR011050">
    <property type="entry name" value="Pectin_lyase_fold/virulence"/>
</dbReference>
<reference evidence="1 2" key="1">
    <citation type="submission" date="2024-05" db="EMBL/GenBank/DDBJ databases">
        <title>Haplotype-resolved chromosome-level genome assembly of Huyou (Citrus changshanensis).</title>
        <authorList>
            <person name="Miao C."/>
            <person name="Chen W."/>
            <person name="Wu Y."/>
            <person name="Wang L."/>
            <person name="Zhao S."/>
            <person name="Grierson D."/>
            <person name="Xu C."/>
            <person name="Chen K."/>
        </authorList>
    </citation>
    <scope>NUCLEOTIDE SEQUENCE [LARGE SCALE GENOMIC DNA]</scope>
    <source>
        <strain evidence="1">01-14</strain>
        <tissue evidence="1">Leaf</tissue>
    </source>
</reference>
<keyword evidence="2" id="KW-1185">Reference proteome</keyword>
<name>A0AAP0R0Z7_9ROSI</name>
<dbReference type="Gene3D" id="2.160.20.10">
    <property type="entry name" value="Single-stranded right-handed beta-helix, Pectin lyase-like"/>
    <property type="match status" value="1"/>
</dbReference>
<dbReference type="Proteomes" id="UP001428341">
    <property type="component" value="Unassembled WGS sequence"/>
</dbReference>
<dbReference type="SUPFAM" id="SSF51126">
    <property type="entry name" value="Pectin lyase-like"/>
    <property type="match status" value="1"/>
</dbReference>
<dbReference type="AlphaFoldDB" id="A0AAP0R0Z7"/>
<proteinExistence type="predicted"/>
<evidence type="ECO:0000313" key="2">
    <source>
        <dbReference type="Proteomes" id="UP001428341"/>
    </source>
</evidence>
<dbReference type="InterPro" id="IPR012334">
    <property type="entry name" value="Pectin_lyas_fold"/>
</dbReference>